<protein>
    <submittedName>
        <fullName evidence="1">Mitochondrial enolase superfamily member 1</fullName>
    </submittedName>
</protein>
<proteinExistence type="predicted"/>
<dbReference type="Proteomes" id="UP001623348">
    <property type="component" value="Unassembled WGS sequence"/>
</dbReference>
<comment type="caution">
    <text evidence="1">The sequence shown here is derived from an EMBL/GenBank/DDBJ whole genome shotgun (WGS) entry which is preliminary data.</text>
</comment>
<dbReference type="PANTHER" id="PTHR33332">
    <property type="entry name" value="REVERSE TRANSCRIPTASE DOMAIN-CONTAINING PROTEIN"/>
    <property type="match status" value="1"/>
</dbReference>
<name>A0ABC9VUP2_GRUJA</name>
<reference evidence="1 2" key="1">
    <citation type="submission" date="2024-06" db="EMBL/GenBank/DDBJ databases">
        <title>The draft genome of Grus japonensis, version 3.</title>
        <authorList>
            <person name="Nabeshima K."/>
            <person name="Suzuki S."/>
            <person name="Onuma M."/>
        </authorList>
    </citation>
    <scope>NUCLEOTIDE SEQUENCE [LARGE SCALE GENOMIC DNA]</scope>
    <source>
        <strain evidence="1 2">451A</strain>
    </source>
</reference>
<sequence>MEDKKRVVISSTKSSWKPVTGGVPPGSTLGPRLFNIFINDLDSRTACTLSKFAKLDTKLGGLADIPDAAIQRDLRRLEKWADRKLMKFSKRRCKVLPLRRNNPRHQDKLENDRLESSFAEKDLGIPMDTKWNTSQQCALAMKKTNSLLGCIRSREVILPLCTTLVRRIWSAESSPGLSRKGEIWTYILGLEKSHEDD</sequence>
<evidence type="ECO:0000313" key="1">
    <source>
        <dbReference type="EMBL" id="GAB0176387.1"/>
    </source>
</evidence>
<accession>A0ABC9VUP2</accession>
<dbReference type="EMBL" id="BAAFJT010000001">
    <property type="protein sequence ID" value="GAB0176387.1"/>
    <property type="molecule type" value="Genomic_DNA"/>
</dbReference>
<organism evidence="1 2">
    <name type="scientific">Grus japonensis</name>
    <name type="common">Japanese crane</name>
    <name type="synonym">Red-crowned crane</name>
    <dbReference type="NCBI Taxonomy" id="30415"/>
    <lineage>
        <taxon>Eukaryota</taxon>
        <taxon>Metazoa</taxon>
        <taxon>Chordata</taxon>
        <taxon>Craniata</taxon>
        <taxon>Vertebrata</taxon>
        <taxon>Euteleostomi</taxon>
        <taxon>Archelosauria</taxon>
        <taxon>Archosauria</taxon>
        <taxon>Dinosauria</taxon>
        <taxon>Saurischia</taxon>
        <taxon>Theropoda</taxon>
        <taxon>Coelurosauria</taxon>
        <taxon>Aves</taxon>
        <taxon>Neognathae</taxon>
        <taxon>Neoaves</taxon>
        <taxon>Gruiformes</taxon>
        <taxon>Gruidae</taxon>
        <taxon>Grus</taxon>
    </lineage>
</organism>
<gene>
    <name evidence="1" type="ORF">GRJ2_000103900</name>
</gene>
<dbReference type="AlphaFoldDB" id="A0ABC9VUP2"/>
<keyword evidence="2" id="KW-1185">Reference proteome</keyword>
<evidence type="ECO:0000313" key="2">
    <source>
        <dbReference type="Proteomes" id="UP001623348"/>
    </source>
</evidence>